<accession>A0A4T0M7E9</accession>
<evidence type="ECO:0000313" key="13">
    <source>
        <dbReference type="Proteomes" id="UP000309601"/>
    </source>
</evidence>
<dbReference type="Gene3D" id="3.30.1380.20">
    <property type="entry name" value="Trafficking protein particle complex subunit 3"/>
    <property type="match status" value="1"/>
</dbReference>
<reference evidence="11 12" key="1">
    <citation type="submission" date="2019-03" db="EMBL/GenBank/DDBJ databases">
        <title>Sequencing 25 genomes of Wallemia mellicola.</title>
        <authorList>
            <person name="Gostincar C."/>
        </authorList>
    </citation>
    <scope>NUCLEOTIDE SEQUENCE [LARGE SCALE GENOMIC DNA]</scope>
    <source>
        <strain evidence="8 12">EXF-1262</strain>
        <strain evidence="9 13">EXF-1274</strain>
        <strain evidence="10 11">EXF-1277</strain>
        <strain evidence="7 14">EXF-6152</strain>
    </source>
</reference>
<keyword evidence="4" id="KW-0560">Oxidoreductase</keyword>
<evidence type="ECO:0000256" key="1">
    <source>
        <dbReference type="ARBA" id="ARBA00006218"/>
    </source>
</evidence>
<dbReference type="EMBL" id="SPRW01000023">
    <property type="protein sequence ID" value="TIC65102.1"/>
    <property type="molecule type" value="Genomic_DNA"/>
</dbReference>
<dbReference type="InterPro" id="IPR013332">
    <property type="entry name" value="KPR_N"/>
</dbReference>
<dbReference type="PANTHER" id="PTHR43765:SF2">
    <property type="entry name" value="2-DEHYDROPANTOATE 2-REDUCTASE"/>
    <property type="match status" value="1"/>
</dbReference>
<dbReference type="EMBL" id="SPRC01000024">
    <property type="protein sequence ID" value="TIB78703.1"/>
    <property type="molecule type" value="Genomic_DNA"/>
</dbReference>
<dbReference type="GO" id="GO:0050661">
    <property type="term" value="F:NADP binding"/>
    <property type="evidence" value="ECO:0007669"/>
    <property type="project" value="TreeGrafter"/>
</dbReference>
<dbReference type="GO" id="GO:0008677">
    <property type="term" value="F:2-dehydropantoate 2-reductase activity"/>
    <property type="evidence" value="ECO:0007669"/>
    <property type="project" value="TreeGrafter"/>
</dbReference>
<dbReference type="SUPFAM" id="SSF51735">
    <property type="entry name" value="NAD(P)-binding Rossmann-fold domains"/>
    <property type="match status" value="1"/>
</dbReference>
<evidence type="ECO:0000259" key="6">
    <source>
        <dbReference type="Pfam" id="PF08546"/>
    </source>
</evidence>
<organism evidence="7 14">
    <name type="scientific">Wallemia mellicola</name>
    <dbReference type="NCBI Taxonomy" id="1708541"/>
    <lineage>
        <taxon>Eukaryota</taxon>
        <taxon>Fungi</taxon>
        <taxon>Dikarya</taxon>
        <taxon>Basidiomycota</taxon>
        <taxon>Wallemiomycotina</taxon>
        <taxon>Wallemiomycetes</taxon>
        <taxon>Wallemiales</taxon>
        <taxon>Wallemiaceae</taxon>
        <taxon>Wallemia</taxon>
    </lineage>
</organism>
<dbReference type="SUPFAM" id="SSF48179">
    <property type="entry name" value="6-phosphogluconate dehydrogenase C-terminal domain-like"/>
    <property type="match status" value="1"/>
</dbReference>
<dbReference type="Gene3D" id="1.10.1040.10">
    <property type="entry name" value="N-(1-d-carboxylethyl)-l-norvaline Dehydrogenase, domain 2"/>
    <property type="match status" value="1"/>
</dbReference>
<dbReference type="Proteomes" id="UP000305362">
    <property type="component" value="Unassembled WGS sequence"/>
</dbReference>
<dbReference type="AlphaFoldDB" id="A0A4T0M7E9"/>
<comment type="similarity">
    <text evidence="2">Belongs to the ketopantoate reductase family.</text>
</comment>
<evidence type="ECO:0000313" key="12">
    <source>
        <dbReference type="Proteomes" id="UP000307169"/>
    </source>
</evidence>
<evidence type="ECO:0000256" key="2">
    <source>
        <dbReference type="ARBA" id="ARBA00007870"/>
    </source>
</evidence>
<evidence type="ECO:0000313" key="14">
    <source>
        <dbReference type="Proteomes" id="UP000310685"/>
    </source>
</evidence>
<evidence type="ECO:0000256" key="3">
    <source>
        <dbReference type="ARBA" id="ARBA00022857"/>
    </source>
</evidence>
<keyword evidence="3" id="KW-0521">NADP</keyword>
<evidence type="ECO:0000313" key="8">
    <source>
        <dbReference type="EMBL" id="TIC00744.1"/>
    </source>
</evidence>
<dbReference type="Pfam" id="PF04051">
    <property type="entry name" value="TRAPP"/>
    <property type="match status" value="1"/>
</dbReference>
<dbReference type="InterPro" id="IPR036291">
    <property type="entry name" value="NAD(P)-bd_dom_sf"/>
</dbReference>
<dbReference type="OrthoDB" id="10254842at2759"/>
<comment type="similarity">
    <text evidence="1">Belongs to the TRAPP small subunits family. BET3 subfamily.</text>
</comment>
<dbReference type="Pfam" id="PF02558">
    <property type="entry name" value="ApbA"/>
    <property type="match status" value="1"/>
</dbReference>
<dbReference type="Pfam" id="PF08546">
    <property type="entry name" value="ApbA_C"/>
    <property type="match status" value="1"/>
</dbReference>
<dbReference type="Proteomes" id="UP000307169">
    <property type="component" value="Unassembled WGS sequence"/>
</dbReference>
<comment type="caution">
    <text evidence="7">The sequence shown here is derived from an EMBL/GenBank/DDBJ whole genome shotgun (WGS) entry which is preliminary data.</text>
</comment>
<feature type="domain" description="Ketopantoate reductase C-terminal" evidence="6">
    <location>
        <begin position="270"/>
        <end position="385"/>
    </location>
</feature>
<dbReference type="SUPFAM" id="SSF111126">
    <property type="entry name" value="Ligand-binding domain in the NO signalling and Golgi transport"/>
    <property type="match status" value="1"/>
</dbReference>
<dbReference type="Gene3D" id="3.40.50.720">
    <property type="entry name" value="NAD(P)-binding Rossmann-like Domain"/>
    <property type="match status" value="1"/>
</dbReference>
<dbReference type="Proteomes" id="UP000310685">
    <property type="component" value="Unassembled WGS sequence"/>
</dbReference>
<feature type="domain" description="Ketopantoate reductase N-terminal" evidence="5">
    <location>
        <begin position="102"/>
        <end position="233"/>
    </location>
</feature>
<dbReference type="InterPro" id="IPR013328">
    <property type="entry name" value="6PGD_dom2"/>
</dbReference>
<dbReference type="EMBL" id="SPRV01000021">
    <property type="protein sequence ID" value="TIC66287.1"/>
    <property type="molecule type" value="Genomic_DNA"/>
</dbReference>
<evidence type="ECO:0000256" key="4">
    <source>
        <dbReference type="ARBA" id="ARBA00023002"/>
    </source>
</evidence>
<dbReference type="Proteomes" id="UP000309601">
    <property type="component" value="Unassembled WGS sequence"/>
</dbReference>
<evidence type="ECO:0000313" key="10">
    <source>
        <dbReference type="EMBL" id="TIC66287.1"/>
    </source>
</evidence>
<dbReference type="InterPro" id="IPR050838">
    <property type="entry name" value="Ketopantoate_reductase"/>
</dbReference>
<evidence type="ECO:0008006" key="15">
    <source>
        <dbReference type="Google" id="ProtNLM"/>
    </source>
</evidence>
<dbReference type="PANTHER" id="PTHR43765">
    <property type="entry name" value="2-DEHYDROPANTOATE 2-REDUCTASE-RELATED"/>
    <property type="match status" value="1"/>
</dbReference>
<protein>
    <recommendedName>
        <fullName evidence="15">2-dehydropantoate 2-reductase</fullName>
    </recommendedName>
</protein>
<dbReference type="InterPro" id="IPR008927">
    <property type="entry name" value="6-PGluconate_DH-like_C_sf"/>
</dbReference>
<dbReference type="InterPro" id="IPR007194">
    <property type="entry name" value="TRAPP_component"/>
</dbReference>
<dbReference type="GO" id="GO:0005737">
    <property type="term" value="C:cytoplasm"/>
    <property type="evidence" value="ECO:0007669"/>
    <property type="project" value="TreeGrafter"/>
</dbReference>
<evidence type="ECO:0000259" key="5">
    <source>
        <dbReference type="Pfam" id="PF02558"/>
    </source>
</evidence>
<evidence type="ECO:0000313" key="7">
    <source>
        <dbReference type="EMBL" id="TIB78703.1"/>
    </source>
</evidence>
<dbReference type="InterPro" id="IPR024096">
    <property type="entry name" value="NO_sig/Golgi_transp_ligand-bd"/>
</dbReference>
<dbReference type="EMBL" id="SPRH01000021">
    <property type="protein sequence ID" value="TIC00744.1"/>
    <property type="molecule type" value="Genomic_DNA"/>
</dbReference>
<evidence type="ECO:0000313" key="11">
    <source>
        <dbReference type="Proteomes" id="UP000305362"/>
    </source>
</evidence>
<name>A0A4T0M7E9_9BASI</name>
<evidence type="ECO:0000313" key="9">
    <source>
        <dbReference type="EMBL" id="TIC65102.1"/>
    </source>
</evidence>
<proteinExistence type="inferred from homology"/>
<dbReference type="InterPro" id="IPR013752">
    <property type="entry name" value="KPA_reductase"/>
</dbReference>
<gene>
    <name evidence="9" type="ORF">E3Q02_02302</name>
    <name evidence="10" type="ORF">E3Q03_02232</name>
    <name evidence="8" type="ORF">E3Q17_02077</name>
    <name evidence="7" type="ORF">E3Q22_02456</name>
</gene>
<sequence>MELQVDQLKSQQVALGSWAFLFSEIINYNLKRVDGIAELESKLNWLGYRVGQRELELYKFRQEGTAKNPRQHTSLIEIWRSLFGKTADSLEKSKENANEWLGSIGSLLSCKLRLNSCRLNVISRLSRNAEINYKEYNGLEHTIKGFEVHTAESIPPIQQLIIATKASDALPALESVRDKLKEDSSVLFLQNGLGYLNHSKLKTFNQQLLISNTNIAATLVNGKLIESSNGGTFNVTTYTPSQALTKNSEGLLHTLASLDGIDVKMVDNKDFLNTAHLKLVANCSINALGSIHNCKNGDVYQLNKDLVEGVINEASTVLCLDEKSTRDYVLNVLQSTKDNYNSTHRDIYQRGKRASETEIEYINGHILREADLRGINTPYNRYIYDDFMCKFK</sequence>